<evidence type="ECO:0000256" key="2">
    <source>
        <dbReference type="ARBA" id="ARBA00022553"/>
    </source>
</evidence>
<evidence type="ECO:0000256" key="1">
    <source>
        <dbReference type="ARBA" id="ARBA00004123"/>
    </source>
</evidence>
<evidence type="ECO:0000313" key="9">
    <source>
        <dbReference type="EMBL" id="KAH9527419.1"/>
    </source>
</evidence>
<dbReference type="InterPro" id="IPR011539">
    <property type="entry name" value="RHD_DNA_bind_dom"/>
</dbReference>
<keyword evidence="5" id="KW-0804">Transcription</keyword>
<evidence type="ECO:0000256" key="3">
    <source>
        <dbReference type="ARBA" id="ARBA00023015"/>
    </source>
</evidence>
<feature type="region of interest" description="Disordered" evidence="7">
    <location>
        <begin position="539"/>
        <end position="596"/>
    </location>
</feature>
<feature type="compositionally biased region" description="Basic residues" evidence="7">
    <location>
        <begin position="540"/>
        <end position="560"/>
    </location>
</feature>
<dbReference type="InterPro" id="IPR008366">
    <property type="entry name" value="NFAT"/>
</dbReference>
<dbReference type="SUPFAM" id="SSF81296">
    <property type="entry name" value="E set domains"/>
    <property type="match status" value="1"/>
</dbReference>
<dbReference type="GO" id="GO:0005634">
    <property type="term" value="C:nucleus"/>
    <property type="evidence" value="ECO:0007669"/>
    <property type="project" value="UniProtKB-SubCell"/>
</dbReference>
<dbReference type="InterPro" id="IPR013783">
    <property type="entry name" value="Ig-like_fold"/>
</dbReference>
<feature type="compositionally biased region" description="Low complexity" evidence="7">
    <location>
        <begin position="1182"/>
        <end position="1200"/>
    </location>
</feature>
<name>A0A922I9H3_DERFA</name>
<proteinExistence type="predicted"/>
<dbReference type="InterPro" id="IPR014756">
    <property type="entry name" value="Ig_E-set"/>
</dbReference>
<dbReference type="GO" id="GO:0005667">
    <property type="term" value="C:transcription regulator complex"/>
    <property type="evidence" value="ECO:0007669"/>
    <property type="project" value="TreeGrafter"/>
</dbReference>
<feature type="region of interest" description="Disordered" evidence="7">
    <location>
        <begin position="669"/>
        <end position="698"/>
    </location>
</feature>
<protein>
    <submittedName>
        <fullName evidence="9">Sequence-specific DNA binding transcription factor</fullName>
    </submittedName>
</protein>
<feature type="compositionally biased region" description="Polar residues" evidence="7">
    <location>
        <begin position="850"/>
        <end position="875"/>
    </location>
</feature>
<dbReference type="EMBL" id="ASGP02000001">
    <property type="protein sequence ID" value="KAH9527419.1"/>
    <property type="molecule type" value="Genomic_DNA"/>
</dbReference>
<evidence type="ECO:0000259" key="8">
    <source>
        <dbReference type="PROSITE" id="PS50254"/>
    </source>
</evidence>
<feature type="compositionally biased region" description="Low complexity" evidence="7">
    <location>
        <begin position="673"/>
        <end position="698"/>
    </location>
</feature>
<keyword evidence="10" id="KW-1185">Reference proteome</keyword>
<organism evidence="9 10">
    <name type="scientific">Dermatophagoides farinae</name>
    <name type="common">American house dust mite</name>
    <dbReference type="NCBI Taxonomy" id="6954"/>
    <lineage>
        <taxon>Eukaryota</taxon>
        <taxon>Metazoa</taxon>
        <taxon>Ecdysozoa</taxon>
        <taxon>Arthropoda</taxon>
        <taxon>Chelicerata</taxon>
        <taxon>Arachnida</taxon>
        <taxon>Acari</taxon>
        <taxon>Acariformes</taxon>
        <taxon>Sarcoptiformes</taxon>
        <taxon>Astigmata</taxon>
        <taxon>Psoroptidia</taxon>
        <taxon>Analgoidea</taxon>
        <taxon>Pyroglyphidae</taxon>
        <taxon>Dermatophagoidinae</taxon>
        <taxon>Dermatophagoides</taxon>
    </lineage>
</organism>
<feature type="compositionally biased region" description="Polar residues" evidence="7">
    <location>
        <begin position="12"/>
        <end position="36"/>
    </location>
</feature>
<dbReference type="Proteomes" id="UP000790347">
    <property type="component" value="Unassembled WGS sequence"/>
</dbReference>
<dbReference type="Pfam" id="PF16179">
    <property type="entry name" value="RHD_dimer"/>
    <property type="match status" value="1"/>
</dbReference>
<feature type="compositionally biased region" description="Low complexity" evidence="7">
    <location>
        <begin position="508"/>
        <end position="526"/>
    </location>
</feature>
<feature type="compositionally biased region" description="Low complexity" evidence="7">
    <location>
        <begin position="1"/>
        <end position="11"/>
    </location>
</feature>
<evidence type="ECO:0000256" key="5">
    <source>
        <dbReference type="ARBA" id="ARBA00023163"/>
    </source>
</evidence>
<feature type="compositionally biased region" description="Low complexity" evidence="7">
    <location>
        <begin position="561"/>
        <end position="596"/>
    </location>
</feature>
<keyword evidence="6" id="KW-0539">Nucleus</keyword>
<dbReference type="InterPro" id="IPR032397">
    <property type="entry name" value="RHD_dimer"/>
</dbReference>
<comment type="subcellular location">
    <subcellularLocation>
        <location evidence="1">Nucleus</location>
    </subcellularLocation>
</comment>
<evidence type="ECO:0000256" key="6">
    <source>
        <dbReference type="ARBA" id="ARBA00023242"/>
    </source>
</evidence>
<reference evidence="9" key="1">
    <citation type="submission" date="2013-05" db="EMBL/GenBank/DDBJ databases">
        <authorList>
            <person name="Yim A.K.Y."/>
            <person name="Chan T.F."/>
            <person name="Ji K.M."/>
            <person name="Liu X.Y."/>
            <person name="Zhou J.W."/>
            <person name="Li R.Q."/>
            <person name="Yang K.Y."/>
            <person name="Li J."/>
            <person name="Li M."/>
            <person name="Law P.T.W."/>
            <person name="Wu Y.L."/>
            <person name="Cai Z.L."/>
            <person name="Qin H."/>
            <person name="Bao Y."/>
            <person name="Leung R.K.K."/>
            <person name="Ng P.K.S."/>
            <person name="Zou J."/>
            <person name="Zhong X.J."/>
            <person name="Ran P.X."/>
            <person name="Zhong N.S."/>
            <person name="Liu Z.G."/>
            <person name="Tsui S.K.W."/>
        </authorList>
    </citation>
    <scope>NUCLEOTIDE SEQUENCE</scope>
    <source>
        <strain evidence="9">Derf</strain>
        <tissue evidence="9">Whole organism</tissue>
    </source>
</reference>
<dbReference type="SUPFAM" id="SSF49417">
    <property type="entry name" value="p53-like transcription factors"/>
    <property type="match status" value="1"/>
</dbReference>
<keyword evidence="3" id="KW-0805">Transcription regulation</keyword>
<comment type="caution">
    <text evidence="9">The sequence shown here is derived from an EMBL/GenBank/DDBJ whole genome shotgun (WGS) entry which is preliminary data.</text>
</comment>
<feature type="region of interest" description="Disordered" evidence="7">
    <location>
        <begin position="313"/>
        <end position="335"/>
    </location>
</feature>
<gene>
    <name evidence="9" type="primary">NFAT5</name>
    <name evidence="9" type="ORF">DERF_001433</name>
</gene>
<accession>A0A922I9H3</accession>
<sequence length="1250" mass="135771">MIVSSSPSSSSIRNCQKMSHSNQNSAVSLSTTLGTNPHQYNQNSMINNRIAPCAHPSRSKNNKYELKILSQPEEQHRARYLTEGSRGAIKDKSGHGYPIVKLCGYTRQPIKIQCFIGHDKHIGVPHLFYQASKIAGKNSTNCMMKKIDGTSIITMEASPANNMEVNVDCIGILKERNVDVEQKLNKFQKNGNGNNMTTDVDSITNIKRSTRCRLVFRCEIPETMEILQTPLGTPEINKKSMFCCNIDGGEELFIIGKNFLKDAKVIFRNDKWIKIVEPNREYLKSTHLICKIPPYDLSIPTATVKLSQQIQTRSLSSSSSSSSSSSPSSSSSTETDPKLIEVLLMVKSGGKCSDPQRFYYRIPDRNNNSQQQTSNNTNMNFEMDMRLRRTESSTSTINNSNEAVLNFMETRIKLETDLQSSNLATSSPSSSSSSLLCRQMSNFNHDNSTTMINNNDQMNNSKDLKENDLNKLSSSEKCSVPLVCDNSLLASSTSLATLTTPIVVPFESSNNNKDNNNSSSNMTNNNTLVMDLNHHDNLSHHRHHHQQFIDHHHHHHHHHLQSTTSVSSATQATVVDSNETNQSIQQQTTTNNSTNTQQQANNLYSILTATPSSSSSSTPSPIATTNEMNSSHHRNALIQNNSNISSSPVDSTTTATIMSFLSNQNNVMTPTDASLTSPSSTNTLSSSPTASITSSSSSSTCSVSIVKQEELVENLIRGCTGNTNLNTINTNTQSTPSGQIDQCTSAAMGTNIVSDQQLQYLNHQALLNQTTINGNGNNGNGNVHFTQSSLTQQPENISPSLQSILQPATDLTNTGNVSMQVVTQVPITHSIQQQSTASAFVPSIDHPMTNIKNENDSNLSPPQLTPNPVSATTTSIKESPLPEISLQDLNKQLNAITIPVVRPVQMNTVPQTATQTNIATNMTMAMEGVLDGSYPSNKITNETTANQLPPLLINTNHTSMLTETNATPGNGSVTIINQQQSIVGTDSTGLLNQASNPLSNGLGLSSSDFQMLNLQTTQTTSNDFMVSATNNNPPMMDTIMSTLNQANSNTANVTVTTTNPTTTIDSFMQTLPVSNTDNLATLGNPSQPNQPKITEQLPCSMMTNDCPPLIQTSSTMTISEPLVATSNQLTAVNQQALNVLEQQVANQNHQLQQEILDSLNQMNNTGAVNGNQLQNIAMAVDPTPSSSSTSNSTIVTNQTSPPQVGILGSGKLASYCHQENKVDLASINQTNSLSQEMNSAATTNQQQQFS</sequence>
<feature type="region of interest" description="Disordered" evidence="7">
    <location>
        <begin position="849"/>
        <end position="875"/>
    </location>
</feature>
<dbReference type="PANTHER" id="PTHR12533:SF7">
    <property type="entry name" value="NFAT NUCLEAR FACTOR, ISOFORM B"/>
    <property type="match status" value="1"/>
</dbReference>
<keyword evidence="4" id="KW-0238">DNA-binding</keyword>
<dbReference type="InterPro" id="IPR008967">
    <property type="entry name" value="p53-like_TF_DNA-bd_sf"/>
</dbReference>
<feature type="region of interest" description="Disordered" evidence="7">
    <location>
        <begin position="1181"/>
        <end position="1202"/>
    </location>
</feature>
<feature type="region of interest" description="Disordered" evidence="7">
    <location>
        <begin position="1"/>
        <end position="36"/>
    </location>
</feature>
<evidence type="ECO:0000256" key="4">
    <source>
        <dbReference type="ARBA" id="ARBA00023125"/>
    </source>
</evidence>
<dbReference type="PROSITE" id="PS50254">
    <property type="entry name" value="REL_2"/>
    <property type="match status" value="1"/>
</dbReference>
<feature type="region of interest" description="Disordered" evidence="7">
    <location>
        <begin position="507"/>
        <end position="527"/>
    </location>
</feature>
<dbReference type="InterPro" id="IPR037059">
    <property type="entry name" value="RHD_DNA_bind_dom_sf"/>
</dbReference>
<feature type="compositionally biased region" description="Low complexity" evidence="7">
    <location>
        <begin position="314"/>
        <end position="332"/>
    </location>
</feature>
<dbReference type="AlphaFoldDB" id="A0A922I9H3"/>
<evidence type="ECO:0000313" key="10">
    <source>
        <dbReference type="Proteomes" id="UP000790347"/>
    </source>
</evidence>
<dbReference type="PANTHER" id="PTHR12533">
    <property type="entry name" value="NFAT"/>
    <property type="match status" value="1"/>
</dbReference>
<dbReference type="GO" id="GO:0000978">
    <property type="term" value="F:RNA polymerase II cis-regulatory region sequence-specific DNA binding"/>
    <property type="evidence" value="ECO:0007669"/>
    <property type="project" value="TreeGrafter"/>
</dbReference>
<evidence type="ECO:0000256" key="7">
    <source>
        <dbReference type="SAM" id="MobiDB-lite"/>
    </source>
</evidence>
<dbReference type="Gene3D" id="2.60.40.340">
    <property type="entry name" value="Rel homology domain (RHD), DNA-binding domain"/>
    <property type="match status" value="1"/>
</dbReference>
<dbReference type="Gene3D" id="2.60.40.10">
    <property type="entry name" value="Immunoglobulins"/>
    <property type="match status" value="1"/>
</dbReference>
<keyword evidence="2" id="KW-0597">Phosphoprotein</keyword>
<feature type="domain" description="RHD" evidence="8">
    <location>
        <begin position="58"/>
        <end position="222"/>
    </location>
</feature>
<reference evidence="9" key="2">
    <citation type="journal article" date="2022" name="Res Sq">
        <title>Comparative Genomics Reveals Insights into the Divergent Evolution of Astigmatic Mites and Household Pest Adaptations.</title>
        <authorList>
            <person name="Xiong Q."/>
            <person name="Wan A.T.-Y."/>
            <person name="Liu X.-Y."/>
            <person name="Fung C.S.-H."/>
            <person name="Xiao X."/>
            <person name="Malainual N."/>
            <person name="Hou J."/>
            <person name="Wang L."/>
            <person name="Wang M."/>
            <person name="Yang K."/>
            <person name="Cui Y."/>
            <person name="Leung E."/>
            <person name="Nong W."/>
            <person name="Shin S.-K."/>
            <person name="Au S."/>
            <person name="Jeong K.Y."/>
            <person name="Chew F.T."/>
            <person name="Hui J."/>
            <person name="Leung T.F."/>
            <person name="Tungtrongchitr A."/>
            <person name="Zhong N."/>
            <person name="Liu Z."/>
            <person name="Tsui S."/>
        </authorList>
    </citation>
    <scope>NUCLEOTIDE SEQUENCE</scope>
    <source>
        <strain evidence="9">Derf</strain>
        <tissue evidence="9">Whole organism</tissue>
    </source>
</reference>
<dbReference type="GO" id="GO:0000981">
    <property type="term" value="F:DNA-binding transcription factor activity, RNA polymerase II-specific"/>
    <property type="evidence" value="ECO:0007669"/>
    <property type="project" value="TreeGrafter"/>
</dbReference>